<dbReference type="NCBIfam" id="TIGR01730">
    <property type="entry name" value="RND_mfp"/>
    <property type="match status" value="1"/>
</dbReference>
<dbReference type="GO" id="GO:0022857">
    <property type="term" value="F:transmembrane transporter activity"/>
    <property type="evidence" value="ECO:0007669"/>
    <property type="project" value="InterPro"/>
</dbReference>
<dbReference type="AlphaFoldDB" id="A0A5C1E9A0"/>
<feature type="domain" description="Multidrug resistance protein MdtA-like beta-barrel" evidence="6">
    <location>
        <begin position="206"/>
        <end position="290"/>
    </location>
</feature>
<evidence type="ECO:0000259" key="7">
    <source>
        <dbReference type="Pfam" id="PF25967"/>
    </source>
</evidence>
<dbReference type="EMBL" id="CP022579">
    <property type="protein sequence ID" value="QEL64838.1"/>
    <property type="molecule type" value="Genomic_DNA"/>
</dbReference>
<dbReference type="Pfam" id="PF25876">
    <property type="entry name" value="HH_MFP_RND"/>
    <property type="match status" value="1"/>
</dbReference>
<feature type="compositionally biased region" description="Low complexity" evidence="3">
    <location>
        <begin position="363"/>
        <end position="411"/>
    </location>
</feature>
<feature type="domain" description="Multidrug resistance protein MdtA-like alpha-helical hairpin" evidence="4">
    <location>
        <begin position="112"/>
        <end position="169"/>
    </location>
</feature>
<dbReference type="Gene3D" id="2.40.30.170">
    <property type="match status" value="1"/>
</dbReference>
<dbReference type="PANTHER" id="PTHR30158:SF3">
    <property type="entry name" value="MULTIDRUG EFFLUX PUMP SUBUNIT ACRA-RELATED"/>
    <property type="match status" value="1"/>
</dbReference>
<evidence type="ECO:0000256" key="2">
    <source>
        <dbReference type="ARBA" id="ARBA00009477"/>
    </source>
</evidence>
<dbReference type="InterPro" id="IPR058626">
    <property type="entry name" value="MdtA-like_b-barrel"/>
</dbReference>
<dbReference type="FunFam" id="2.40.420.20:FF:000001">
    <property type="entry name" value="Efflux RND transporter periplasmic adaptor subunit"/>
    <property type="match status" value="1"/>
</dbReference>
<dbReference type="InterPro" id="IPR058624">
    <property type="entry name" value="MdtA-like_HH"/>
</dbReference>
<dbReference type="PANTHER" id="PTHR30158">
    <property type="entry name" value="ACRA/E-RELATED COMPONENT OF DRUG EFFLUX TRANSPORTER"/>
    <property type="match status" value="1"/>
</dbReference>
<evidence type="ECO:0000259" key="4">
    <source>
        <dbReference type="Pfam" id="PF25876"/>
    </source>
</evidence>
<evidence type="ECO:0000256" key="1">
    <source>
        <dbReference type="ARBA" id="ARBA00004196"/>
    </source>
</evidence>
<dbReference type="GO" id="GO:0046677">
    <property type="term" value="P:response to antibiotic"/>
    <property type="evidence" value="ECO:0007669"/>
    <property type="project" value="TreeGrafter"/>
</dbReference>
<reference evidence="8 9" key="1">
    <citation type="submission" date="2017-07" db="EMBL/GenBank/DDBJ databases">
        <title>Complete genome sequence of Oryzomicrobium terrae TPP412.</title>
        <authorList>
            <person name="Chiu L.-W."/>
            <person name="Lo K.-J."/>
            <person name="Tsai Y.-M."/>
            <person name="Lin S.-S."/>
            <person name="Kuo C.-H."/>
            <person name="Liu C.-T."/>
        </authorList>
    </citation>
    <scope>NUCLEOTIDE SEQUENCE [LARGE SCALE GENOMIC DNA]</scope>
    <source>
        <strain evidence="8 9">TPP412</strain>
    </source>
</reference>
<dbReference type="Pfam" id="PF25967">
    <property type="entry name" value="RND-MFP_C"/>
    <property type="match status" value="1"/>
</dbReference>
<organism evidence="8 9">
    <name type="scientific">Oryzomicrobium terrae</name>
    <dbReference type="NCBI Taxonomy" id="1735038"/>
    <lineage>
        <taxon>Bacteria</taxon>
        <taxon>Pseudomonadati</taxon>
        <taxon>Pseudomonadota</taxon>
        <taxon>Betaproteobacteria</taxon>
        <taxon>Rhodocyclales</taxon>
        <taxon>Rhodocyclaceae</taxon>
        <taxon>Oryzomicrobium</taxon>
    </lineage>
</organism>
<dbReference type="GO" id="GO:0005886">
    <property type="term" value="C:plasma membrane"/>
    <property type="evidence" value="ECO:0007669"/>
    <property type="project" value="TreeGrafter"/>
</dbReference>
<dbReference type="Proteomes" id="UP000323671">
    <property type="component" value="Chromosome"/>
</dbReference>
<dbReference type="Gene3D" id="2.40.50.100">
    <property type="match status" value="1"/>
</dbReference>
<feature type="domain" description="Multidrug resistance protein MdtA-like barrel-sandwich hybrid" evidence="5">
    <location>
        <begin position="75"/>
        <end position="196"/>
    </location>
</feature>
<dbReference type="Pfam" id="PF25917">
    <property type="entry name" value="BSH_RND"/>
    <property type="match status" value="1"/>
</dbReference>
<dbReference type="SUPFAM" id="SSF111369">
    <property type="entry name" value="HlyD-like secretion proteins"/>
    <property type="match status" value="1"/>
</dbReference>
<name>A0A5C1E9A0_9RHOO</name>
<feature type="region of interest" description="Disordered" evidence="3">
    <location>
        <begin position="356"/>
        <end position="411"/>
    </location>
</feature>
<dbReference type="Gene3D" id="1.10.287.470">
    <property type="entry name" value="Helix hairpin bin"/>
    <property type="match status" value="1"/>
</dbReference>
<feature type="domain" description="Multidrug resistance protein MdtA-like C-terminal permuted SH3" evidence="7">
    <location>
        <begin position="296"/>
        <end position="353"/>
    </location>
</feature>
<evidence type="ECO:0000259" key="5">
    <source>
        <dbReference type="Pfam" id="PF25917"/>
    </source>
</evidence>
<accession>A0A5C1E9A0</accession>
<dbReference type="InterPro" id="IPR058625">
    <property type="entry name" value="MdtA-like_BSH"/>
</dbReference>
<gene>
    <name evidence="8" type="primary">acrA</name>
    <name evidence="8" type="ORF">OTERR_13620</name>
</gene>
<comment type="similarity">
    <text evidence="2">Belongs to the membrane fusion protein (MFP) (TC 8.A.1) family.</text>
</comment>
<keyword evidence="9" id="KW-1185">Reference proteome</keyword>
<sequence>MQHHKNMWIARQTVRAGVLAVVAALAAACSKPAETGGPGGGMPPGGLPVTVQEVQPQNIPSALELMAQTEGAKETEVRARVGGILLKRLYQEGAPVKAGQPLFQIDPAPYEIALAEAKAKADQTAREEARLKGLIAQQAVSQKEYDDAVSNNAIAQAALRQAQLNLSWTTVTAPVSGVSGRAVKSEGNLINTSDASLLTSVYQSNPMWVRFGLSESDTASLPGGQIKPGMVSGVELILPDGSVYPKPGKINFLASTIDPTLGTQQLRAEFDNADGKLLPGQFVRVRLLTGNREGVFLVPQAAVLQTEQARLVMVVDAESKVAPRPVQTAEWRGKDWVITGGLKAGDKVIVDNLMKARPGTPVAPHGPQAAPGAAPAQGQPAAKPAEAPAATDKAAADGAKASAQPAAQGKQ</sequence>
<comment type="subcellular location">
    <subcellularLocation>
        <location evidence="1">Cell envelope</location>
    </subcellularLocation>
</comment>
<dbReference type="InterPro" id="IPR058627">
    <property type="entry name" value="MdtA-like_C"/>
</dbReference>
<evidence type="ECO:0000313" key="8">
    <source>
        <dbReference type="EMBL" id="QEL64838.1"/>
    </source>
</evidence>
<dbReference type="InterPro" id="IPR006143">
    <property type="entry name" value="RND_pump_MFP"/>
</dbReference>
<evidence type="ECO:0000313" key="9">
    <source>
        <dbReference type="Proteomes" id="UP000323671"/>
    </source>
</evidence>
<evidence type="ECO:0000256" key="3">
    <source>
        <dbReference type="SAM" id="MobiDB-lite"/>
    </source>
</evidence>
<dbReference type="Pfam" id="PF25944">
    <property type="entry name" value="Beta-barrel_RND"/>
    <property type="match status" value="1"/>
</dbReference>
<proteinExistence type="inferred from homology"/>
<protein>
    <submittedName>
        <fullName evidence="8">Acriflavin resistance protein A</fullName>
    </submittedName>
</protein>
<dbReference type="PROSITE" id="PS51257">
    <property type="entry name" value="PROKAR_LIPOPROTEIN"/>
    <property type="match status" value="1"/>
</dbReference>
<dbReference type="Gene3D" id="2.40.420.20">
    <property type="match status" value="1"/>
</dbReference>
<evidence type="ECO:0000259" key="6">
    <source>
        <dbReference type="Pfam" id="PF25944"/>
    </source>
</evidence>
<dbReference type="KEGG" id="otr:OTERR_13620"/>
<dbReference type="GO" id="GO:0030313">
    <property type="term" value="C:cell envelope"/>
    <property type="evidence" value="ECO:0007669"/>
    <property type="project" value="UniProtKB-SubCell"/>
</dbReference>